<dbReference type="AlphaFoldDB" id="A0A6G1JHM2"/>
<feature type="compositionally biased region" description="Acidic residues" evidence="1">
    <location>
        <begin position="247"/>
        <end position="259"/>
    </location>
</feature>
<feature type="compositionally biased region" description="Acidic residues" evidence="1">
    <location>
        <begin position="90"/>
        <end position="103"/>
    </location>
</feature>
<evidence type="ECO:0000313" key="3">
    <source>
        <dbReference type="Proteomes" id="UP000799291"/>
    </source>
</evidence>
<dbReference type="Proteomes" id="UP000799291">
    <property type="component" value="Unassembled WGS sequence"/>
</dbReference>
<feature type="compositionally biased region" description="Polar residues" evidence="1">
    <location>
        <begin position="348"/>
        <end position="385"/>
    </location>
</feature>
<feature type="compositionally biased region" description="Basic and acidic residues" evidence="1">
    <location>
        <begin position="305"/>
        <end position="320"/>
    </location>
</feature>
<sequence>MFPTRNPSTRRDATRPQISIITLTITTMPNTRSSNQDANFKVYYSKKVPKQVYFPHRRKTVRRPDAPHHVPDKKQMTFRPDMIRRQDTVQDSEDSDLEGDGEVEVEKNLEEKTVEGGERTAKKKGKKRRSDAMQEHTEDDEEPLRPTPKRRRKGAVKTEGDDEPSPVPSEPEPEDTKRRRRRQSTMTQIVDGRRPPPGIKDPEFIPVRKSKRTSWGGKGSKEKHEKDGRQKTLTQMVPGLIPSGIVSDEDMEGDEEDEPSERGESQEYDNPFAQSLAEEGLLHPKDCNDAHAEVAREYEAVAQHVAERHRQLSNGSHEEDVSALSERVITRPANVHTEEEETNDEYFPTQNIDTSTMKKTRTSQRTSGRQNPSPVISKYTKSSISKPKKSRFGLLSTPEKRRVFEIPSSQSPSDSPISTQATPRRLGRSPLKPRLGNLSNPGQAETPSKRRKQVTFQEPDKEQIPPPTLRKFASVIQDSEDEDEAVSGDDDAVDGGCNIGAETQALIRRIDEPIPGADVGAETQAILHSIDRACANADED</sequence>
<dbReference type="OrthoDB" id="73788at2759"/>
<feature type="compositionally biased region" description="Basic and acidic residues" evidence="1">
    <location>
        <begin position="104"/>
        <end position="120"/>
    </location>
</feature>
<evidence type="ECO:0000256" key="1">
    <source>
        <dbReference type="SAM" id="MobiDB-lite"/>
    </source>
</evidence>
<dbReference type="EMBL" id="MU005571">
    <property type="protein sequence ID" value="KAF2689966.1"/>
    <property type="molecule type" value="Genomic_DNA"/>
</dbReference>
<gene>
    <name evidence="2" type="ORF">K458DRAFT_290233</name>
</gene>
<feature type="region of interest" description="Disordered" evidence="1">
    <location>
        <begin position="54"/>
        <end position="282"/>
    </location>
</feature>
<feature type="compositionally biased region" description="Basic and acidic residues" evidence="1">
    <location>
        <begin position="219"/>
        <end position="230"/>
    </location>
</feature>
<name>A0A6G1JHM2_9PLEO</name>
<protein>
    <submittedName>
        <fullName evidence="2">Uncharacterized protein</fullName>
    </submittedName>
</protein>
<feature type="compositionally biased region" description="Basic and acidic residues" evidence="1">
    <location>
        <begin position="62"/>
        <end position="88"/>
    </location>
</feature>
<feature type="compositionally biased region" description="Polar residues" evidence="1">
    <location>
        <begin position="437"/>
        <end position="446"/>
    </location>
</feature>
<feature type="compositionally biased region" description="Low complexity" evidence="1">
    <location>
        <begin position="406"/>
        <end position="418"/>
    </location>
</feature>
<reference evidence="2" key="1">
    <citation type="journal article" date="2020" name="Stud. Mycol.">
        <title>101 Dothideomycetes genomes: a test case for predicting lifestyles and emergence of pathogens.</title>
        <authorList>
            <person name="Haridas S."/>
            <person name="Albert R."/>
            <person name="Binder M."/>
            <person name="Bloem J."/>
            <person name="Labutti K."/>
            <person name="Salamov A."/>
            <person name="Andreopoulos B."/>
            <person name="Baker S."/>
            <person name="Barry K."/>
            <person name="Bills G."/>
            <person name="Bluhm B."/>
            <person name="Cannon C."/>
            <person name="Castanera R."/>
            <person name="Culley D."/>
            <person name="Daum C."/>
            <person name="Ezra D."/>
            <person name="Gonzalez J."/>
            <person name="Henrissat B."/>
            <person name="Kuo A."/>
            <person name="Liang C."/>
            <person name="Lipzen A."/>
            <person name="Lutzoni F."/>
            <person name="Magnuson J."/>
            <person name="Mondo S."/>
            <person name="Nolan M."/>
            <person name="Ohm R."/>
            <person name="Pangilinan J."/>
            <person name="Park H.-J."/>
            <person name="Ramirez L."/>
            <person name="Alfaro M."/>
            <person name="Sun H."/>
            <person name="Tritt A."/>
            <person name="Yoshinaga Y."/>
            <person name="Zwiers L.-H."/>
            <person name="Turgeon B."/>
            <person name="Goodwin S."/>
            <person name="Spatafora J."/>
            <person name="Crous P."/>
            <person name="Grigoriev I."/>
        </authorList>
    </citation>
    <scope>NUCLEOTIDE SEQUENCE</scope>
    <source>
        <strain evidence="2">CBS 122367</strain>
    </source>
</reference>
<feature type="non-terminal residue" evidence="2">
    <location>
        <position position="540"/>
    </location>
</feature>
<organism evidence="2 3">
    <name type="scientific">Lentithecium fluviatile CBS 122367</name>
    <dbReference type="NCBI Taxonomy" id="1168545"/>
    <lineage>
        <taxon>Eukaryota</taxon>
        <taxon>Fungi</taxon>
        <taxon>Dikarya</taxon>
        <taxon>Ascomycota</taxon>
        <taxon>Pezizomycotina</taxon>
        <taxon>Dothideomycetes</taxon>
        <taxon>Pleosporomycetidae</taxon>
        <taxon>Pleosporales</taxon>
        <taxon>Massarineae</taxon>
        <taxon>Lentitheciaceae</taxon>
        <taxon>Lentithecium</taxon>
    </lineage>
</organism>
<proteinExistence type="predicted"/>
<evidence type="ECO:0000313" key="2">
    <source>
        <dbReference type="EMBL" id="KAF2689966.1"/>
    </source>
</evidence>
<feature type="region of interest" description="Disordered" evidence="1">
    <location>
        <begin position="305"/>
        <end position="468"/>
    </location>
</feature>
<accession>A0A6G1JHM2</accession>
<keyword evidence="3" id="KW-1185">Reference proteome</keyword>